<dbReference type="RefSeq" id="WP_091242006.1">
    <property type="nucleotide sequence ID" value="NZ_FNIR01000003.1"/>
</dbReference>
<dbReference type="OrthoDB" id="924592at2"/>
<dbReference type="InterPro" id="IPR043143">
    <property type="entry name" value="Mal/L-sulf/L-lact_DH-like_NADP"/>
</dbReference>
<gene>
    <name evidence="3" type="ORF">SAMN05660199_01311</name>
</gene>
<dbReference type="EMBL" id="FNIR01000003">
    <property type="protein sequence ID" value="SDO08975.1"/>
    <property type="molecule type" value="Genomic_DNA"/>
</dbReference>
<keyword evidence="4" id="KW-1185">Reference proteome</keyword>
<dbReference type="InterPro" id="IPR036111">
    <property type="entry name" value="Mal/L-sulfo/L-lacto_DH-like_sf"/>
</dbReference>
<dbReference type="PANTHER" id="PTHR11091:SF0">
    <property type="entry name" value="MALATE DEHYDROGENASE"/>
    <property type="match status" value="1"/>
</dbReference>
<accession>A0A1H0GPZ3</accession>
<evidence type="ECO:0000256" key="1">
    <source>
        <dbReference type="ARBA" id="ARBA00006056"/>
    </source>
</evidence>
<evidence type="ECO:0000313" key="3">
    <source>
        <dbReference type="EMBL" id="SDO08975.1"/>
    </source>
</evidence>
<dbReference type="GO" id="GO:0016491">
    <property type="term" value="F:oxidoreductase activity"/>
    <property type="evidence" value="ECO:0007669"/>
    <property type="project" value="UniProtKB-KW"/>
</dbReference>
<sequence>MTTTQNTPAGTAATDRIDRSELVDFAAGILTALDVPDADAHLVADSLVQADLWGHSSHGLLRLPWYAARLRSGAMTAATAPETVADTGALVVLDGHHGIGQVLTDRARTLAVQRARAHGVGMVGIRNSNHFGTAMYFTRAAAAEGCVAMLTTNASPAMAPWGGNQKILGTNPWSIAAPAPDGKVVAVDIANTAVARGKIYLAKNRGETIPDTWALSPDGAPTTDPAEGVLGVILPMAGHKGYAITFMMDVISGALTGSGVGTQVHGPYEADQHSNCGHLFLAVDPAAFGDVAGYHARVGELINQVKDVPLAQGYDEVFYPGELEDRTEATNLAAGGVALTAQTRQELQQLATQLGLPTGVSG</sequence>
<proteinExistence type="inferred from homology"/>
<dbReference type="Proteomes" id="UP000199088">
    <property type="component" value="Unassembled WGS sequence"/>
</dbReference>
<evidence type="ECO:0000313" key="4">
    <source>
        <dbReference type="Proteomes" id="UP000199088"/>
    </source>
</evidence>
<dbReference type="PANTHER" id="PTHR11091">
    <property type="entry name" value="OXIDOREDUCTASE-RELATED"/>
    <property type="match status" value="1"/>
</dbReference>
<protein>
    <submittedName>
        <fullName evidence="3">Malate/lactate/ureidoglycolate dehydrogenase, LDH2 family</fullName>
    </submittedName>
</protein>
<keyword evidence="2" id="KW-0560">Oxidoreductase</keyword>
<name>A0A1H0GPZ3_9ACTN</name>
<reference evidence="4" key="1">
    <citation type="submission" date="2016-10" db="EMBL/GenBank/DDBJ databases">
        <authorList>
            <person name="Varghese N."/>
            <person name="Submissions S."/>
        </authorList>
    </citation>
    <scope>NUCLEOTIDE SEQUENCE [LARGE SCALE GENOMIC DNA]</scope>
    <source>
        <strain evidence="4">DSM 45843</strain>
    </source>
</reference>
<dbReference type="InterPro" id="IPR043144">
    <property type="entry name" value="Mal/L-sulf/L-lact_DH-like_ah"/>
</dbReference>
<dbReference type="Gene3D" id="1.10.1530.10">
    <property type="match status" value="1"/>
</dbReference>
<dbReference type="InterPro" id="IPR003767">
    <property type="entry name" value="Malate/L-lactate_DH-like"/>
</dbReference>
<dbReference type="AlphaFoldDB" id="A0A1H0GPZ3"/>
<dbReference type="Gene3D" id="3.30.1370.60">
    <property type="entry name" value="Hypothetical oxidoreductase yiak, domain 2"/>
    <property type="match status" value="1"/>
</dbReference>
<evidence type="ECO:0000256" key="2">
    <source>
        <dbReference type="ARBA" id="ARBA00023002"/>
    </source>
</evidence>
<dbReference type="SUPFAM" id="SSF89733">
    <property type="entry name" value="L-sulfolactate dehydrogenase-like"/>
    <property type="match status" value="1"/>
</dbReference>
<comment type="similarity">
    <text evidence="1">Belongs to the LDH2/MDH2 oxidoreductase family.</text>
</comment>
<dbReference type="STRING" id="1052260.SAMN05660199_01311"/>
<organism evidence="3 4">
    <name type="scientific">Klenkia soli</name>
    <dbReference type="NCBI Taxonomy" id="1052260"/>
    <lineage>
        <taxon>Bacteria</taxon>
        <taxon>Bacillati</taxon>
        <taxon>Actinomycetota</taxon>
        <taxon>Actinomycetes</taxon>
        <taxon>Geodermatophilales</taxon>
        <taxon>Geodermatophilaceae</taxon>
        <taxon>Klenkia</taxon>
    </lineage>
</organism>
<dbReference type="Pfam" id="PF02615">
    <property type="entry name" value="Ldh_2"/>
    <property type="match status" value="1"/>
</dbReference>